<dbReference type="EMBL" id="VEPV01000002">
    <property type="protein sequence ID" value="TNP16257.1"/>
    <property type="molecule type" value="Genomic_DNA"/>
</dbReference>
<dbReference type="RefSeq" id="WP_000284149.1">
    <property type="nucleotide sequence ID" value="NZ_CP078081.1"/>
</dbReference>
<accession>A0A5C5A8N3</accession>
<dbReference type="Proteomes" id="UP000312495">
    <property type="component" value="Unassembled WGS sequence"/>
</dbReference>
<sequence>MYQELKVIKEAVKKDLIFISDPFSFVIWNTCLHGVGIPSLTFIEGAEKRKDEYRFIVLYASGHGGMDSLDLTEEYEMPNIIDWLHEIVDILKIEQFSPC</sequence>
<evidence type="ECO:0000313" key="2">
    <source>
        <dbReference type="Proteomes" id="UP000312495"/>
    </source>
</evidence>
<protein>
    <submittedName>
        <fullName evidence="1">Lipase</fullName>
    </submittedName>
</protein>
<dbReference type="AlphaFoldDB" id="A0A5C5A8N3"/>
<name>A0A5C5A8N3_9BACI</name>
<gene>
    <name evidence="1" type="ORF">FHY71_07135</name>
</gene>
<evidence type="ECO:0000313" key="1">
    <source>
        <dbReference type="EMBL" id="TNP16257.1"/>
    </source>
</evidence>
<organism evidence="1 2">
    <name type="scientific">Bacillus tropicus</name>
    <dbReference type="NCBI Taxonomy" id="2026188"/>
    <lineage>
        <taxon>Bacteria</taxon>
        <taxon>Bacillati</taxon>
        <taxon>Bacillota</taxon>
        <taxon>Bacilli</taxon>
        <taxon>Bacillales</taxon>
        <taxon>Bacillaceae</taxon>
        <taxon>Bacillus</taxon>
        <taxon>Bacillus cereus group</taxon>
    </lineage>
</organism>
<proteinExistence type="predicted"/>
<reference evidence="1 2" key="1">
    <citation type="submission" date="2019-06" db="EMBL/GenBank/DDBJ databases">
        <title>Biocontrol Bacillus strains from Vietnam.</title>
        <authorList>
            <person name="Borriss R."/>
            <person name="Lasch P."/>
            <person name="Thanh Tam L.T."/>
            <person name="Luong P.T."/>
            <person name="Phuong Thao L.T."/>
            <person name="Kim Chung L.T."/>
        </authorList>
    </citation>
    <scope>NUCLEOTIDE SEQUENCE [LARGE SCALE GENOMIC DNA]</scope>
    <source>
        <strain evidence="1 2">SN1</strain>
    </source>
</reference>
<comment type="caution">
    <text evidence="1">The sequence shown here is derived from an EMBL/GenBank/DDBJ whole genome shotgun (WGS) entry which is preliminary data.</text>
</comment>